<organism evidence="3 4">
    <name type="scientific">Peltaster fructicola</name>
    <dbReference type="NCBI Taxonomy" id="286661"/>
    <lineage>
        <taxon>Eukaryota</taxon>
        <taxon>Fungi</taxon>
        <taxon>Dikarya</taxon>
        <taxon>Ascomycota</taxon>
        <taxon>Pezizomycotina</taxon>
        <taxon>Dothideomycetes</taxon>
        <taxon>Dothideomycetes incertae sedis</taxon>
        <taxon>Peltaster</taxon>
    </lineage>
</organism>
<dbReference type="PANTHER" id="PTHR14015:SF2">
    <property type="entry name" value="OPIOID GROWTH FACTOR RECEPTOR (OGFR) CONSERVED DOMAIN-CONTAINING PROTEIN"/>
    <property type="match status" value="1"/>
</dbReference>
<dbReference type="Pfam" id="PF04664">
    <property type="entry name" value="OGFr_N"/>
    <property type="match status" value="1"/>
</dbReference>
<gene>
    <name evidence="3" type="ORF">AMS68_006624</name>
</gene>
<dbReference type="Proteomes" id="UP000503462">
    <property type="component" value="Chromosome 4"/>
</dbReference>
<keyword evidence="4" id="KW-1185">Reference proteome</keyword>
<dbReference type="GO" id="GO:0140625">
    <property type="term" value="F:opioid growth factor receptor activity"/>
    <property type="evidence" value="ECO:0007669"/>
    <property type="project" value="InterPro"/>
</dbReference>
<accession>A0A6H0Y291</accession>
<sequence>MSRDHVSTHLIDFFDPAATGSDPRGRKLNDILAWPDRDLEYSHDYIQNLFPLPEGSAFNHAIWIVSEKDYEAFRQRPELRSSFSKAFDRICTFYGLKCEAGPDSNGALRVVRASDFDEAKGVWLSRFNHNHLRITRILRSLRVLGLSEQAAAYHAFLQTDSEVIARVSPTSRMYWKRAAERALRLPPDEDDDEAEGIEWLRNKL</sequence>
<dbReference type="GO" id="GO:0016020">
    <property type="term" value="C:membrane"/>
    <property type="evidence" value="ECO:0007669"/>
    <property type="project" value="InterPro"/>
</dbReference>
<evidence type="ECO:0000313" key="4">
    <source>
        <dbReference type="Proteomes" id="UP000503462"/>
    </source>
</evidence>
<reference evidence="3 4" key="1">
    <citation type="journal article" date="2016" name="Sci. Rep.">
        <title>Peltaster fructicola genome reveals evolution from an invasive phytopathogen to an ectophytic parasite.</title>
        <authorList>
            <person name="Xu C."/>
            <person name="Chen H."/>
            <person name="Gleason M.L."/>
            <person name="Xu J.R."/>
            <person name="Liu H."/>
            <person name="Zhang R."/>
            <person name="Sun G."/>
        </authorList>
    </citation>
    <scope>NUCLEOTIDE SEQUENCE [LARGE SCALE GENOMIC DNA]</scope>
    <source>
        <strain evidence="3 4">LNHT1506</strain>
    </source>
</reference>
<evidence type="ECO:0000259" key="2">
    <source>
        <dbReference type="Pfam" id="PF04664"/>
    </source>
</evidence>
<protein>
    <recommendedName>
        <fullName evidence="2">Opioid growth factor receptor (OGFr) conserved domain-containing protein</fullName>
    </recommendedName>
</protein>
<dbReference type="OrthoDB" id="9030204at2759"/>
<proteinExistence type="inferred from homology"/>
<dbReference type="EMBL" id="CP051142">
    <property type="protein sequence ID" value="QIX01107.1"/>
    <property type="molecule type" value="Genomic_DNA"/>
</dbReference>
<dbReference type="AlphaFoldDB" id="A0A6H0Y291"/>
<dbReference type="PANTHER" id="PTHR14015">
    <property type="entry name" value="OPIOID GROWTH FACTOR RECEPTOR OGFR ZETA-TYPE OPIOID RECEPTOR"/>
    <property type="match status" value="1"/>
</dbReference>
<evidence type="ECO:0000256" key="1">
    <source>
        <dbReference type="ARBA" id="ARBA00010365"/>
    </source>
</evidence>
<feature type="domain" description="Opioid growth factor receptor (OGFr) conserved" evidence="2">
    <location>
        <begin position="23"/>
        <end position="161"/>
    </location>
</feature>
<dbReference type="InterPro" id="IPR039574">
    <property type="entry name" value="OGFr"/>
</dbReference>
<name>A0A6H0Y291_9PEZI</name>
<evidence type="ECO:0000313" key="3">
    <source>
        <dbReference type="EMBL" id="QIX01107.1"/>
    </source>
</evidence>
<dbReference type="InterPro" id="IPR006757">
    <property type="entry name" value="OGF_rcpt"/>
</dbReference>
<comment type="similarity">
    <text evidence="1">Belongs to the opioid growth factor receptor family.</text>
</comment>